<accession>S6AIR3</accession>
<dbReference type="InterPro" id="IPR005861">
    <property type="entry name" value="HisP_aminotrans"/>
</dbReference>
<dbReference type="OrthoDB" id="9809616at2"/>
<dbReference type="InterPro" id="IPR004839">
    <property type="entry name" value="Aminotransferase_I/II_large"/>
</dbReference>
<evidence type="ECO:0000256" key="2">
    <source>
        <dbReference type="ARBA" id="ARBA00005011"/>
    </source>
</evidence>
<evidence type="ECO:0000256" key="6">
    <source>
        <dbReference type="ARBA" id="ARBA00022605"/>
    </source>
</evidence>
<evidence type="ECO:0000259" key="12">
    <source>
        <dbReference type="Pfam" id="PF00155"/>
    </source>
</evidence>
<keyword evidence="5 11" id="KW-0032">Aminotransferase</keyword>
<dbReference type="Pfam" id="PF00155">
    <property type="entry name" value="Aminotran_1_2"/>
    <property type="match status" value="1"/>
</dbReference>
<comment type="similarity">
    <text evidence="3 11">Belongs to the class-II pyridoxal-phosphate-dependent aminotransferase family. Histidinol-phosphate aminotransferase subfamily.</text>
</comment>
<evidence type="ECO:0000256" key="10">
    <source>
        <dbReference type="ARBA" id="ARBA00047481"/>
    </source>
</evidence>
<dbReference type="GO" id="GO:0004400">
    <property type="term" value="F:histidinol-phosphate transaminase activity"/>
    <property type="evidence" value="ECO:0007669"/>
    <property type="project" value="UniProtKB-UniRule"/>
</dbReference>
<organism evidence="13 14">
    <name type="scientific">Sulfuricella denitrificans (strain DSM 22764 / NBRC 105220 / skB26)</name>
    <dbReference type="NCBI Taxonomy" id="1163617"/>
    <lineage>
        <taxon>Bacteria</taxon>
        <taxon>Pseudomonadati</taxon>
        <taxon>Pseudomonadota</taxon>
        <taxon>Betaproteobacteria</taxon>
        <taxon>Nitrosomonadales</taxon>
        <taxon>Sulfuricellaceae</taxon>
        <taxon>Sulfuricella</taxon>
    </lineage>
</organism>
<evidence type="ECO:0000256" key="5">
    <source>
        <dbReference type="ARBA" id="ARBA00022576"/>
    </source>
</evidence>
<comment type="cofactor">
    <cofactor evidence="1 11">
        <name>pyridoxal 5'-phosphate</name>
        <dbReference type="ChEBI" id="CHEBI:597326"/>
    </cofactor>
</comment>
<dbReference type="NCBIfam" id="TIGR01141">
    <property type="entry name" value="hisC"/>
    <property type="match status" value="1"/>
</dbReference>
<evidence type="ECO:0000256" key="8">
    <source>
        <dbReference type="ARBA" id="ARBA00022898"/>
    </source>
</evidence>
<gene>
    <name evidence="11 13" type="primary">hisC</name>
    <name evidence="13" type="ORF">SCD_n00587</name>
</gene>
<dbReference type="GO" id="GO:0030170">
    <property type="term" value="F:pyridoxal phosphate binding"/>
    <property type="evidence" value="ECO:0007669"/>
    <property type="project" value="InterPro"/>
</dbReference>
<dbReference type="Gene3D" id="3.90.1150.10">
    <property type="entry name" value="Aspartate Aminotransferase, domain 1"/>
    <property type="match status" value="1"/>
</dbReference>
<dbReference type="InterPro" id="IPR015422">
    <property type="entry name" value="PyrdxlP-dep_Trfase_small"/>
</dbReference>
<name>S6AIR3_SULDS</name>
<dbReference type="STRING" id="1163617.SCD_n00587"/>
<comment type="catalytic activity">
    <reaction evidence="10 11">
        <text>L-histidinol phosphate + 2-oxoglutarate = 3-(imidazol-4-yl)-2-oxopropyl phosphate + L-glutamate</text>
        <dbReference type="Rhea" id="RHEA:23744"/>
        <dbReference type="ChEBI" id="CHEBI:16810"/>
        <dbReference type="ChEBI" id="CHEBI:29985"/>
        <dbReference type="ChEBI" id="CHEBI:57766"/>
        <dbReference type="ChEBI" id="CHEBI:57980"/>
        <dbReference type="EC" id="2.6.1.9"/>
    </reaction>
</comment>
<dbReference type="CDD" id="cd00609">
    <property type="entry name" value="AAT_like"/>
    <property type="match status" value="1"/>
</dbReference>
<evidence type="ECO:0000313" key="13">
    <source>
        <dbReference type="EMBL" id="BAN34434.1"/>
    </source>
</evidence>
<evidence type="ECO:0000256" key="7">
    <source>
        <dbReference type="ARBA" id="ARBA00022679"/>
    </source>
</evidence>
<dbReference type="EC" id="2.6.1.9" evidence="11"/>
<feature type="domain" description="Aminotransferase class I/classII large" evidence="12">
    <location>
        <begin position="25"/>
        <end position="348"/>
    </location>
</feature>
<evidence type="ECO:0000256" key="9">
    <source>
        <dbReference type="ARBA" id="ARBA00023102"/>
    </source>
</evidence>
<comment type="pathway">
    <text evidence="2 11">Amino-acid biosynthesis; L-histidine biosynthesis; L-histidine from 5-phospho-alpha-D-ribose 1-diphosphate: step 7/9.</text>
</comment>
<dbReference type="eggNOG" id="COG0079">
    <property type="taxonomic scope" value="Bacteria"/>
</dbReference>
<dbReference type="KEGG" id="sdr:SCD_n00587"/>
<comment type="subunit">
    <text evidence="4 11">Homodimer.</text>
</comment>
<keyword evidence="14" id="KW-1185">Reference proteome</keyword>
<dbReference type="RefSeq" id="WP_009206617.1">
    <property type="nucleotide sequence ID" value="NC_022357.1"/>
</dbReference>
<dbReference type="PANTHER" id="PTHR42885">
    <property type="entry name" value="HISTIDINOL-PHOSPHATE AMINOTRANSFERASE-RELATED"/>
    <property type="match status" value="1"/>
</dbReference>
<dbReference type="InterPro" id="IPR015421">
    <property type="entry name" value="PyrdxlP-dep_Trfase_major"/>
</dbReference>
<keyword evidence="6 11" id="KW-0028">Amino-acid biosynthesis</keyword>
<dbReference type="PROSITE" id="PS00599">
    <property type="entry name" value="AA_TRANSFER_CLASS_2"/>
    <property type="match status" value="1"/>
</dbReference>
<dbReference type="PANTHER" id="PTHR42885:SF2">
    <property type="entry name" value="HISTIDINOL-PHOSPHATE AMINOTRANSFERASE"/>
    <property type="match status" value="1"/>
</dbReference>
<feature type="modified residue" description="N6-(pyridoxal phosphate)lysine" evidence="11">
    <location>
        <position position="210"/>
    </location>
</feature>
<sequence length="353" mass="38895">MSRYWSSIVHELTPYVPGEQPKLPNLVKLNTNENPYGPSPKALEALRGEVGDSLRLYPDPNSDRLKEAVAGFYHVKMSQVFVGNGSDEVLAHVFLALLKHDAPVLFPDITYSFYPVYCGLYGIAYRQLPLTESFEIQVDDYFTPNGGIIFPNPNAPTGRPLALAEIERLLCANTGSVVVVDEAYVDFGAESAVGLVDRYPNLLVIHTLSKSRSLAGLRVGYAIGHADLIEALGRVKDSFNSYPLDRFAIAGATAAIEDRAYFENTCRKVIATRTKMVADLEALGFEVLPSTANFVFARHDQHEGAELAAKLRERSIIVRHFKNPPRISPFLRITVGTDAQCEALVSALREILA</sequence>
<reference evidence="13 14" key="1">
    <citation type="journal article" date="2012" name="Appl. Environ. Microbiol.">
        <title>Draft genome sequence of a psychrotolerant sulfur-oxidizing bacterium, Sulfuricella denitrificans skB26, and proteomic insights into cold adaptation.</title>
        <authorList>
            <person name="Watanabe T."/>
            <person name="Kojima H."/>
            <person name="Fukui M."/>
        </authorList>
    </citation>
    <scope>NUCLEOTIDE SEQUENCE [LARGE SCALE GENOMIC DNA]</scope>
    <source>
        <strain evidence="14">skB26</strain>
    </source>
</reference>
<dbReference type="Proteomes" id="UP000015559">
    <property type="component" value="Chromosome"/>
</dbReference>
<dbReference type="HOGENOM" id="CLU_017584_3_0_4"/>
<keyword evidence="7 11" id="KW-0808">Transferase</keyword>
<evidence type="ECO:0000256" key="11">
    <source>
        <dbReference type="HAMAP-Rule" id="MF_01023"/>
    </source>
</evidence>
<dbReference type="EMBL" id="AP013066">
    <property type="protein sequence ID" value="BAN34434.1"/>
    <property type="molecule type" value="Genomic_DNA"/>
</dbReference>
<dbReference type="GO" id="GO:0000105">
    <property type="term" value="P:L-histidine biosynthetic process"/>
    <property type="evidence" value="ECO:0007669"/>
    <property type="project" value="UniProtKB-UniRule"/>
</dbReference>
<dbReference type="SUPFAM" id="SSF53383">
    <property type="entry name" value="PLP-dependent transferases"/>
    <property type="match status" value="1"/>
</dbReference>
<protein>
    <recommendedName>
        <fullName evidence="11">Histidinol-phosphate aminotransferase</fullName>
        <ecNumber evidence="11">2.6.1.9</ecNumber>
    </recommendedName>
    <alternativeName>
        <fullName evidence="11">Imidazole acetol-phosphate transaminase</fullName>
    </alternativeName>
</protein>
<dbReference type="Gene3D" id="3.40.640.10">
    <property type="entry name" value="Type I PLP-dependent aspartate aminotransferase-like (Major domain)"/>
    <property type="match status" value="1"/>
</dbReference>
<evidence type="ECO:0000256" key="4">
    <source>
        <dbReference type="ARBA" id="ARBA00011738"/>
    </source>
</evidence>
<evidence type="ECO:0000313" key="14">
    <source>
        <dbReference type="Proteomes" id="UP000015559"/>
    </source>
</evidence>
<evidence type="ECO:0000256" key="3">
    <source>
        <dbReference type="ARBA" id="ARBA00007970"/>
    </source>
</evidence>
<dbReference type="InterPro" id="IPR001917">
    <property type="entry name" value="Aminotrans_II_pyridoxalP_BS"/>
</dbReference>
<keyword evidence="8 11" id="KW-0663">Pyridoxal phosphate</keyword>
<dbReference type="HAMAP" id="MF_01023">
    <property type="entry name" value="HisC_aminotrans_2"/>
    <property type="match status" value="1"/>
</dbReference>
<dbReference type="UniPathway" id="UPA00031">
    <property type="reaction ID" value="UER00012"/>
</dbReference>
<evidence type="ECO:0000256" key="1">
    <source>
        <dbReference type="ARBA" id="ARBA00001933"/>
    </source>
</evidence>
<dbReference type="AlphaFoldDB" id="S6AIR3"/>
<proteinExistence type="inferred from homology"/>
<keyword evidence="9 11" id="KW-0368">Histidine biosynthesis</keyword>
<dbReference type="InterPro" id="IPR015424">
    <property type="entry name" value="PyrdxlP-dep_Trfase"/>
</dbReference>